<dbReference type="InterPro" id="IPR003439">
    <property type="entry name" value="ABC_transporter-like_ATP-bd"/>
</dbReference>
<dbReference type="PANTHER" id="PTHR43394:SF1">
    <property type="entry name" value="ATP-BINDING CASSETTE SUB-FAMILY B MEMBER 10, MITOCHONDRIAL"/>
    <property type="match status" value="1"/>
</dbReference>
<protein>
    <submittedName>
        <fullName evidence="10">Thiol reductant ABC exporter subunit CydC</fullName>
    </submittedName>
</protein>
<dbReference type="InterPro" id="IPR014223">
    <property type="entry name" value="ABC_CydC/D"/>
</dbReference>
<keyword evidence="2 7" id="KW-0812">Transmembrane</keyword>
<comment type="subcellular location">
    <subcellularLocation>
        <location evidence="1">Cell membrane</location>
        <topology evidence="1">Multi-pass membrane protein</topology>
    </subcellularLocation>
</comment>
<dbReference type="InterPro" id="IPR011527">
    <property type="entry name" value="ABC1_TM_dom"/>
</dbReference>
<evidence type="ECO:0000256" key="6">
    <source>
        <dbReference type="ARBA" id="ARBA00023136"/>
    </source>
</evidence>
<dbReference type="Proteomes" id="UP000790580">
    <property type="component" value="Unassembled WGS sequence"/>
</dbReference>
<name>A0ABS6JP76_9BACI</name>
<evidence type="ECO:0000313" key="11">
    <source>
        <dbReference type="Proteomes" id="UP000790580"/>
    </source>
</evidence>
<accession>A0ABS6JP76</accession>
<dbReference type="PROSITE" id="PS50929">
    <property type="entry name" value="ABC_TM1F"/>
    <property type="match status" value="1"/>
</dbReference>
<dbReference type="InterPro" id="IPR017871">
    <property type="entry name" value="ABC_transporter-like_CS"/>
</dbReference>
<evidence type="ECO:0000259" key="8">
    <source>
        <dbReference type="PROSITE" id="PS50893"/>
    </source>
</evidence>
<evidence type="ECO:0000256" key="5">
    <source>
        <dbReference type="ARBA" id="ARBA00022989"/>
    </source>
</evidence>
<dbReference type="PROSITE" id="PS50893">
    <property type="entry name" value="ABC_TRANSPORTER_2"/>
    <property type="match status" value="1"/>
</dbReference>
<keyword evidence="4" id="KW-0067">ATP-binding</keyword>
<dbReference type="InterPro" id="IPR003593">
    <property type="entry name" value="AAA+_ATPase"/>
</dbReference>
<gene>
    <name evidence="10" type="primary">cydC</name>
    <name evidence="10" type="ORF">KS407_02800</name>
</gene>
<dbReference type="SUPFAM" id="SSF52540">
    <property type="entry name" value="P-loop containing nucleoside triphosphate hydrolases"/>
    <property type="match status" value="1"/>
</dbReference>
<evidence type="ECO:0000259" key="9">
    <source>
        <dbReference type="PROSITE" id="PS50929"/>
    </source>
</evidence>
<feature type="domain" description="ABC transmembrane type-1" evidence="9">
    <location>
        <begin position="19"/>
        <end position="302"/>
    </location>
</feature>
<dbReference type="NCBIfam" id="TIGR02868">
    <property type="entry name" value="CydC"/>
    <property type="match status" value="1"/>
</dbReference>
<proteinExistence type="predicted"/>
<dbReference type="SMART" id="SM00382">
    <property type="entry name" value="AAA"/>
    <property type="match status" value="1"/>
</dbReference>
<dbReference type="CDD" id="cd18585">
    <property type="entry name" value="ABC_6TM_CydC"/>
    <property type="match status" value="1"/>
</dbReference>
<feature type="transmembrane region" description="Helical" evidence="7">
    <location>
        <begin position="52"/>
        <end position="72"/>
    </location>
</feature>
<feature type="domain" description="ABC transporter" evidence="8">
    <location>
        <begin position="346"/>
        <end position="574"/>
    </location>
</feature>
<sequence>MKDLRLVIKLMMAEKKDVLLSILFGYLAGTAAVALFANSGYLISKAAVNPPLYILTVSIALLKLFSFTRALSKYGERFYSHRATFTKLSNLRVHFFEKLEPLAPRIFNRYRSGDLLSRIVGDVESLQNFFLRVYYPPIVMVIVFLSTIVFTSFFSVPIALILVFGLILTGFVVPLWFAMKQRGIQHQLREVRGALSTEVTEYHYGFRDLKLHQKLDSQEEQLLKASQSYVNEQEKYGLQAIYSQSINQTLSLMISWLILTIGALFVVEGQLDGVFLAMLVMISLTVFENSTPMASFPNHFEDSRRAAGRLFSVVDQKENESTLSPGNADNEDGELGALNVDQAWSLEVKNLSFGFPDEPRLALKNVSLKIPAGTKTAIVGPSGSGKSTLLYLLLKAYPEFRGDIILNGKSTHQLKAENIWEGTNVVLQSNHFFYGTIRENLLLASDDLSDGQLKKALEAVKLEDFSLDDPVLEKGENLSGGEKQRLAIARAMLKASHLWLLDEPTSSVDSLTEQFIYDQLFMEDEDTFVLISHRLKGLEKMDQIIVMENGGIVETGTFDELMRKRGYFYEMKQIEASIL</sequence>
<dbReference type="InterPro" id="IPR036640">
    <property type="entry name" value="ABC1_TM_sf"/>
</dbReference>
<feature type="transmembrane region" description="Helical" evidence="7">
    <location>
        <begin position="160"/>
        <end position="179"/>
    </location>
</feature>
<dbReference type="RefSeq" id="WP_088075730.1">
    <property type="nucleotide sequence ID" value="NZ_JAHQCR010000017.1"/>
</dbReference>
<dbReference type="SUPFAM" id="SSF90123">
    <property type="entry name" value="ABC transporter transmembrane region"/>
    <property type="match status" value="1"/>
</dbReference>
<dbReference type="EMBL" id="JAHQCR010000017">
    <property type="protein sequence ID" value="MBU9720368.1"/>
    <property type="molecule type" value="Genomic_DNA"/>
</dbReference>
<dbReference type="Gene3D" id="3.40.50.300">
    <property type="entry name" value="P-loop containing nucleotide triphosphate hydrolases"/>
    <property type="match status" value="1"/>
</dbReference>
<organism evidence="10 11">
    <name type="scientific">Evansella alkalicola</name>
    <dbReference type="NCBI Taxonomy" id="745819"/>
    <lineage>
        <taxon>Bacteria</taxon>
        <taxon>Bacillati</taxon>
        <taxon>Bacillota</taxon>
        <taxon>Bacilli</taxon>
        <taxon>Bacillales</taxon>
        <taxon>Bacillaceae</taxon>
        <taxon>Evansella</taxon>
    </lineage>
</organism>
<dbReference type="Pfam" id="PF00664">
    <property type="entry name" value="ABC_membrane"/>
    <property type="match status" value="1"/>
</dbReference>
<keyword evidence="5 7" id="KW-1133">Transmembrane helix</keyword>
<dbReference type="InterPro" id="IPR027417">
    <property type="entry name" value="P-loop_NTPase"/>
</dbReference>
<dbReference type="Pfam" id="PF00005">
    <property type="entry name" value="ABC_tran"/>
    <property type="match status" value="1"/>
</dbReference>
<evidence type="ECO:0000313" key="10">
    <source>
        <dbReference type="EMBL" id="MBU9720368.1"/>
    </source>
</evidence>
<keyword evidence="11" id="KW-1185">Reference proteome</keyword>
<evidence type="ECO:0000256" key="7">
    <source>
        <dbReference type="SAM" id="Phobius"/>
    </source>
</evidence>
<dbReference type="Gene3D" id="1.20.1560.10">
    <property type="entry name" value="ABC transporter type 1, transmembrane domain"/>
    <property type="match status" value="1"/>
</dbReference>
<evidence type="ECO:0000256" key="3">
    <source>
        <dbReference type="ARBA" id="ARBA00022741"/>
    </source>
</evidence>
<dbReference type="InterPro" id="IPR039421">
    <property type="entry name" value="Type_1_exporter"/>
</dbReference>
<evidence type="ECO:0000256" key="1">
    <source>
        <dbReference type="ARBA" id="ARBA00004651"/>
    </source>
</evidence>
<reference evidence="10 11" key="1">
    <citation type="submission" date="2021-06" db="EMBL/GenBank/DDBJ databases">
        <title>Bacillus sp. RD4P76, an endophyte from a halophyte.</title>
        <authorList>
            <person name="Sun J.-Q."/>
        </authorList>
    </citation>
    <scope>NUCLEOTIDE SEQUENCE [LARGE SCALE GENOMIC DNA]</scope>
    <source>
        <strain evidence="10 11">JCM 17098</strain>
    </source>
</reference>
<dbReference type="PANTHER" id="PTHR43394">
    <property type="entry name" value="ATP-DEPENDENT PERMEASE MDL1, MITOCHONDRIAL"/>
    <property type="match status" value="1"/>
</dbReference>
<feature type="transmembrane region" description="Helical" evidence="7">
    <location>
        <begin position="133"/>
        <end position="154"/>
    </location>
</feature>
<dbReference type="CDD" id="cd03228">
    <property type="entry name" value="ABCC_MRP_Like"/>
    <property type="match status" value="1"/>
</dbReference>
<evidence type="ECO:0000256" key="2">
    <source>
        <dbReference type="ARBA" id="ARBA00022692"/>
    </source>
</evidence>
<evidence type="ECO:0000256" key="4">
    <source>
        <dbReference type="ARBA" id="ARBA00022840"/>
    </source>
</evidence>
<feature type="transmembrane region" description="Helical" evidence="7">
    <location>
        <begin position="249"/>
        <end position="267"/>
    </location>
</feature>
<dbReference type="PROSITE" id="PS00211">
    <property type="entry name" value="ABC_TRANSPORTER_1"/>
    <property type="match status" value="1"/>
</dbReference>
<keyword evidence="3" id="KW-0547">Nucleotide-binding</keyword>
<keyword evidence="6 7" id="KW-0472">Membrane</keyword>
<comment type="caution">
    <text evidence="10">The sequence shown here is derived from an EMBL/GenBank/DDBJ whole genome shotgun (WGS) entry which is preliminary data.</text>
</comment>